<reference evidence="1" key="1">
    <citation type="submission" date="2022-11" db="EMBL/GenBank/DDBJ databases">
        <title>Marilongibacter aestuarii gen. nov., sp. nov., isolated from tidal flat sediment.</title>
        <authorList>
            <person name="Jiayan W."/>
        </authorList>
    </citation>
    <scope>NUCLEOTIDE SEQUENCE</scope>
    <source>
        <strain evidence="1">Z1-6</strain>
    </source>
</reference>
<dbReference type="AlphaFoldDB" id="A0A9X3J7V7"/>
<keyword evidence="2" id="KW-1185">Reference proteome</keyword>
<protein>
    <submittedName>
        <fullName evidence="1">DUF6261 family protein</fullName>
    </submittedName>
</protein>
<dbReference type="Pfam" id="PF19775">
    <property type="entry name" value="DUF6261"/>
    <property type="match status" value="1"/>
</dbReference>
<evidence type="ECO:0000313" key="2">
    <source>
        <dbReference type="Proteomes" id="UP001145087"/>
    </source>
</evidence>
<evidence type="ECO:0000313" key="1">
    <source>
        <dbReference type="EMBL" id="MCY1722397.1"/>
    </source>
</evidence>
<dbReference type="RefSeq" id="WP_343334723.1">
    <property type="nucleotide sequence ID" value="NZ_JAPOHD010000056.1"/>
</dbReference>
<dbReference type="Proteomes" id="UP001145087">
    <property type="component" value="Unassembled WGS sequence"/>
</dbReference>
<comment type="caution">
    <text evidence="1">The sequence shown here is derived from an EMBL/GenBank/DDBJ whole genome shotgun (WGS) entry which is preliminary data.</text>
</comment>
<sequence>MMEKIIVTSKATEIHGTSRLLSNAFQHSGLSTDATLAPLFTTLDTATTRLSEAIDRSKAQSILAGKDSDRDYTVRAVGYLVKGYTYYPDNEVRNAAFLVEQVFEKYGFAVTEESYVNESSHIVSMLGDFAAPKIQAAIALLPGVAENIALEQAAQNDFENTQTEYAKELAEENTLLNATTLKKEVATLINDELVVFLRYSERFQAAIYGTFAATVAKIITDNNIQVKKRWKKETQEE</sequence>
<proteinExistence type="predicted"/>
<gene>
    <name evidence="1" type="ORF">OU798_18760</name>
</gene>
<dbReference type="InterPro" id="IPR046228">
    <property type="entry name" value="DUF6261"/>
</dbReference>
<organism evidence="1 2">
    <name type="scientific">Draconibacterium aestuarii</name>
    <dbReference type="NCBI Taxonomy" id="2998507"/>
    <lineage>
        <taxon>Bacteria</taxon>
        <taxon>Pseudomonadati</taxon>
        <taxon>Bacteroidota</taxon>
        <taxon>Bacteroidia</taxon>
        <taxon>Marinilabiliales</taxon>
        <taxon>Prolixibacteraceae</taxon>
        <taxon>Draconibacterium</taxon>
    </lineage>
</organism>
<dbReference type="EMBL" id="JAPOHD010000056">
    <property type="protein sequence ID" value="MCY1722397.1"/>
    <property type="molecule type" value="Genomic_DNA"/>
</dbReference>
<accession>A0A9X3J7V7</accession>
<name>A0A9X3J7V7_9BACT</name>